<dbReference type="PROSITE" id="PS52050">
    <property type="entry name" value="WYL"/>
    <property type="match status" value="1"/>
</dbReference>
<dbReference type="Pfam" id="PF08279">
    <property type="entry name" value="HTH_11"/>
    <property type="match status" value="1"/>
</dbReference>
<dbReference type="PANTHER" id="PTHR34580:SF8">
    <property type="entry name" value="WYL DOMAIN-CONTAINING PROTEIN"/>
    <property type="match status" value="1"/>
</dbReference>
<accession>A0A1M4U0J5</accession>
<dbReference type="AlphaFoldDB" id="A0A1M4U0J5"/>
<dbReference type="InterPro" id="IPR051534">
    <property type="entry name" value="CBASS_pafABC_assoc_protein"/>
</dbReference>
<dbReference type="EMBL" id="FQVL01000001">
    <property type="protein sequence ID" value="SHE50210.1"/>
    <property type="molecule type" value="Genomic_DNA"/>
</dbReference>
<dbReference type="GO" id="GO:0003700">
    <property type="term" value="F:DNA-binding transcription factor activity"/>
    <property type="evidence" value="ECO:0007669"/>
    <property type="project" value="InterPro"/>
</dbReference>
<sequence length="313" mass="36825">MKIDRLLAIIILLLNHQKMTGKELSERFEVSLRTIYRDIEAINQAGIPIISYAGKNGGFEIMEHYKLDRQQLSLKEMISMMTALQGFHTMLGDDTVKLLIEKIQSLIDKDKQTQLKKHSEQINIDFNPWRINDGAQEKLQQLRLAIDNKQQIQFMYTNLQGQDRFRTVEPFAVVLKGFAWYVYGYCTQQKDFRIFRLSRLTNLRTTDQTFTRQAVSIEEIEARWGRLQANTQLKLLFQPTIKARVFDYFLPKEIEVQKDGTLLVTTKYHEDNWVYNMILSFGAEVLVLEPENVRSIIEKRVRKIIQLYESHAK</sequence>
<evidence type="ECO:0000256" key="2">
    <source>
        <dbReference type="ARBA" id="ARBA00023163"/>
    </source>
</evidence>
<evidence type="ECO:0000313" key="4">
    <source>
        <dbReference type="EMBL" id="SHE50210.1"/>
    </source>
</evidence>
<name>A0A1M4U0J5_9BACL</name>
<organism evidence="4 5">
    <name type="scientific">Seinonella peptonophila</name>
    <dbReference type="NCBI Taxonomy" id="112248"/>
    <lineage>
        <taxon>Bacteria</taxon>
        <taxon>Bacillati</taxon>
        <taxon>Bacillota</taxon>
        <taxon>Bacilli</taxon>
        <taxon>Bacillales</taxon>
        <taxon>Thermoactinomycetaceae</taxon>
        <taxon>Seinonella</taxon>
    </lineage>
</organism>
<protein>
    <submittedName>
        <fullName evidence="4">Predicted DNA-binding transcriptional regulator YafY, contains an HTH and WYL domains</fullName>
    </submittedName>
</protein>
<dbReference type="STRING" id="112248.SAMN05444392_101742"/>
<dbReference type="PANTHER" id="PTHR34580">
    <property type="match status" value="1"/>
</dbReference>
<dbReference type="Proteomes" id="UP000184476">
    <property type="component" value="Unassembled WGS sequence"/>
</dbReference>
<proteinExistence type="predicted"/>
<feature type="domain" description="HTH deoR-type" evidence="3">
    <location>
        <begin position="2"/>
        <end position="57"/>
    </location>
</feature>
<gene>
    <name evidence="4" type="ORF">SAMN05444392_101742</name>
</gene>
<dbReference type="Pfam" id="PF13280">
    <property type="entry name" value="WYL"/>
    <property type="match status" value="1"/>
</dbReference>
<dbReference type="InterPro" id="IPR001034">
    <property type="entry name" value="DeoR_HTH"/>
</dbReference>
<dbReference type="RefSeq" id="WP_073152128.1">
    <property type="nucleotide sequence ID" value="NZ_FQVL01000001.1"/>
</dbReference>
<evidence type="ECO:0000313" key="5">
    <source>
        <dbReference type="Proteomes" id="UP000184476"/>
    </source>
</evidence>
<keyword evidence="2" id="KW-0804">Transcription</keyword>
<keyword evidence="4" id="KW-0238">DNA-binding</keyword>
<dbReference type="PIRSF" id="PIRSF016838">
    <property type="entry name" value="PafC"/>
    <property type="match status" value="1"/>
</dbReference>
<dbReference type="GO" id="GO:0003677">
    <property type="term" value="F:DNA binding"/>
    <property type="evidence" value="ECO:0007669"/>
    <property type="project" value="UniProtKB-KW"/>
</dbReference>
<dbReference type="PROSITE" id="PS51000">
    <property type="entry name" value="HTH_DEOR_2"/>
    <property type="match status" value="1"/>
</dbReference>
<dbReference type="InterPro" id="IPR036388">
    <property type="entry name" value="WH-like_DNA-bd_sf"/>
</dbReference>
<dbReference type="Pfam" id="PF25583">
    <property type="entry name" value="WCX"/>
    <property type="match status" value="1"/>
</dbReference>
<evidence type="ECO:0000256" key="1">
    <source>
        <dbReference type="ARBA" id="ARBA00023015"/>
    </source>
</evidence>
<dbReference type="InterPro" id="IPR057727">
    <property type="entry name" value="WCX_dom"/>
</dbReference>
<dbReference type="InterPro" id="IPR028349">
    <property type="entry name" value="PafC-like"/>
</dbReference>
<dbReference type="InterPro" id="IPR013196">
    <property type="entry name" value="HTH_11"/>
</dbReference>
<dbReference type="InterPro" id="IPR036390">
    <property type="entry name" value="WH_DNA-bd_sf"/>
</dbReference>
<dbReference type="InterPro" id="IPR026881">
    <property type="entry name" value="WYL_dom"/>
</dbReference>
<dbReference type="OrthoDB" id="9815009at2"/>
<keyword evidence="5" id="KW-1185">Reference proteome</keyword>
<reference evidence="4 5" key="1">
    <citation type="submission" date="2016-11" db="EMBL/GenBank/DDBJ databases">
        <authorList>
            <person name="Jaros S."/>
            <person name="Januszkiewicz K."/>
            <person name="Wedrychowicz H."/>
        </authorList>
    </citation>
    <scope>NUCLEOTIDE SEQUENCE [LARGE SCALE GENOMIC DNA]</scope>
    <source>
        <strain evidence="4 5">DSM 44666</strain>
    </source>
</reference>
<keyword evidence="1" id="KW-0805">Transcription regulation</keyword>
<evidence type="ECO:0000259" key="3">
    <source>
        <dbReference type="PROSITE" id="PS51000"/>
    </source>
</evidence>
<dbReference type="SUPFAM" id="SSF46785">
    <property type="entry name" value="Winged helix' DNA-binding domain"/>
    <property type="match status" value="1"/>
</dbReference>
<dbReference type="Gene3D" id="1.10.10.10">
    <property type="entry name" value="Winged helix-like DNA-binding domain superfamily/Winged helix DNA-binding domain"/>
    <property type="match status" value="1"/>
</dbReference>